<dbReference type="GeneID" id="69060596"/>
<dbReference type="Pfam" id="PF13635">
    <property type="entry name" value="DUF4143"/>
    <property type="match status" value="1"/>
</dbReference>
<dbReference type="EMBL" id="AP018929">
    <property type="protein sequence ID" value="BBG23674.1"/>
    <property type="molecule type" value="Genomic_DNA"/>
</dbReference>
<dbReference type="InterPro" id="IPR025420">
    <property type="entry name" value="DUF4143"/>
</dbReference>
<sequence>MAEYVKEKRRRGVKSAVLILDEVTPLEDWWKIIKYYIDKGELSTDVIIVSGSSSLGITKSVERFPGRKGYGKEISVLPLSFPQFVEVHGYKREEVLSDSALSSALFEEYTKKGGFPKSINCHSDAEEALIDGITSEVYKGGKDLKKVQEVLRSIMTKIPSALSFNSVANDVGISHVTVEEYIEFLKDLFMIQSHITRWETR</sequence>
<protein>
    <submittedName>
        <fullName evidence="3">Uncharacterized protein</fullName>
    </submittedName>
</protein>
<accession>A0A510DU50</accession>
<dbReference type="KEGG" id="step:IC006_0962"/>
<evidence type="ECO:0000313" key="4">
    <source>
        <dbReference type="Proteomes" id="UP000322983"/>
    </source>
</evidence>
<dbReference type="SUPFAM" id="SSF52540">
    <property type="entry name" value="P-loop containing nucleoside triphosphate hydrolases"/>
    <property type="match status" value="1"/>
</dbReference>
<dbReference type="Proteomes" id="UP000322983">
    <property type="component" value="Chromosome"/>
</dbReference>
<dbReference type="RefSeq" id="WP_232049014.1">
    <property type="nucleotide sequence ID" value="NZ_AP018929.1"/>
</dbReference>
<feature type="domain" description="AAA" evidence="1">
    <location>
        <begin position="11"/>
        <end position="84"/>
    </location>
</feature>
<feature type="domain" description="DUF4143" evidence="2">
    <location>
        <begin position="138"/>
        <end position="193"/>
    </location>
</feature>
<evidence type="ECO:0000259" key="1">
    <source>
        <dbReference type="Pfam" id="PF13173"/>
    </source>
</evidence>
<dbReference type="InterPro" id="IPR027417">
    <property type="entry name" value="P-loop_NTPase"/>
</dbReference>
<name>A0A510DU50_9CREN</name>
<evidence type="ECO:0000259" key="2">
    <source>
        <dbReference type="Pfam" id="PF13635"/>
    </source>
</evidence>
<dbReference type="PANTHER" id="PTHR33295:SF18">
    <property type="entry name" value="AAA+ ATPASE DOMAIN-CONTAINING PROTEIN"/>
    <property type="match status" value="1"/>
</dbReference>
<organism evidence="3 4">
    <name type="scientific">Sulfuracidifex tepidarius</name>
    <dbReference type="NCBI Taxonomy" id="1294262"/>
    <lineage>
        <taxon>Archaea</taxon>
        <taxon>Thermoproteota</taxon>
        <taxon>Thermoprotei</taxon>
        <taxon>Sulfolobales</taxon>
        <taxon>Sulfolobaceae</taxon>
        <taxon>Sulfuracidifex</taxon>
    </lineage>
</organism>
<evidence type="ECO:0000313" key="3">
    <source>
        <dbReference type="EMBL" id="BBG23674.1"/>
    </source>
</evidence>
<dbReference type="InterPro" id="IPR041682">
    <property type="entry name" value="AAA_14"/>
</dbReference>
<dbReference type="STRING" id="1294262.GCA_001316085_02833"/>
<dbReference type="Pfam" id="PF13173">
    <property type="entry name" value="AAA_14"/>
    <property type="match status" value="1"/>
</dbReference>
<dbReference type="PANTHER" id="PTHR33295">
    <property type="entry name" value="ATPASE"/>
    <property type="match status" value="1"/>
</dbReference>
<dbReference type="AlphaFoldDB" id="A0A510DU50"/>
<gene>
    <name evidence="3" type="ORF">IC006_0962</name>
</gene>
<reference evidence="3 4" key="1">
    <citation type="journal article" date="2020" name="Int. J. Syst. Evol. Microbiol.">
        <title>Sulfuracidifex tepidarius gen. nov., sp. nov. and transfer of Sulfolobus metallicus Huber and Stetter 1992 to the genus Sulfuracidifex as Sulfuracidifex metallicus comb. nov.</title>
        <authorList>
            <person name="Itoh T."/>
            <person name="Miura T."/>
            <person name="Sakai H.D."/>
            <person name="Kato S."/>
            <person name="Ohkuma M."/>
            <person name="Takashina T."/>
        </authorList>
    </citation>
    <scope>NUCLEOTIDE SEQUENCE [LARGE SCALE GENOMIC DNA]</scope>
    <source>
        <strain evidence="3 4">IC-006</strain>
    </source>
</reference>
<keyword evidence="4" id="KW-1185">Reference proteome</keyword>
<proteinExistence type="predicted"/>